<reference evidence="2" key="1">
    <citation type="journal article" date="2014" name="Int. J. Syst. Evol. Microbiol.">
        <title>Complete genome sequence of Corynebacterium casei LMG S-19264T (=DSM 44701T), isolated from a smear-ripened cheese.</title>
        <authorList>
            <consortium name="US DOE Joint Genome Institute (JGI-PGF)"/>
            <person name="Walter F."/>
            <person name="Albersmeier A."/>
            <person name="Kalinowski J."/>
            <person name="Ruckert C."/>
        </authorList>
    </citation>
    <scope>NUCLEOTIDE SEQUENCE</scope>
    <source>
        <strain evidence="2">JCM 13064</strain>
    </source>
</reference>
<name>A0A917QU92_9ACTN</name>
<gene>
    <name evidence="2" type="ORF">GCM10007964_08880</name>
</gene>
<dbReference type="GO" id="GO:0032259">
    <property type="term" value="P:methylation"/>
    <property type="evidence" value="ECO:0007669"/>
    <property type="project" value="UniProtKB-KW"/>
</dbReference>
<reference evidence="2" key="2">
    <citation type="submission" date="2020-09" db="EMBL/GenBank/DDBJ databases">
        <authorList>
            <person name="Sun Q."/>
            <person name="Ohkuma M."/>
        </authorList>
    </citation>
    <scope>NUCLEOTIDE SEQUENCE</scope>
    <source>
        <strain evidence="2">JCM 13064</strain>
    </source>
</reference>
<dbReference type="Proteomes" id="UP000645217">
    <property type="component" value="Unassembled WGS sequence"/>
</dbReference>
<dbReference type="Gene3D" id="3.40.50.150">
    <property type="entry name" value="Vaccinia Virus protein VP39"/>
    <property type="match status" value="1"/>
</dbReference>
<keyword evidence="3" id="KW-1185">Reference proteome</keyword>
<evidence type="ECO:0000313" key="2">
    <source>
        <dbReference type="EMBL" id="GGK68093.1"/>
    </source>
</evidence>
<dbReference type="EMBL" id="BMNT01000004">
    <property type="protein sequence ID" value="GGK68093.1"/>
    <property type="molecule type" value="Genomic_DNA"/>
</dbReference>
<dbReference type="PANTHER" id="PTHR42912">
    <property type="entry name" value="METHYLTRANSFERASE"/>
    <property type="match status" value="1"/>
</dbReference>
<evidence type="ECO:0000313" key="3">
    <source>
        <dbReference type="Proteomes" id="UP000645217"/>
    </source>
</evidence>
<dbReference type="GO" id="GO:0008168">
    <property type="term" value="F:methyltransferase activity"/>
    <property type="evidence" value="ECO:0007669"/>
    <property type="project" value="UniProtKB-KW"/>
</dbReference>
<dbReference type="InterPro" id="IPR041698">
    <property type="entry name" value="Methyltransf_25"/>
</dbReference>
<dbReference type="InterPro" id="IPR029063">
    <property type="entry name" value="SAM-dependent_MTases_sf"/>
</dbReference>
<feature type="domain" description="Methyltransferase" evidence="1">
    <location>
        <begin position="63"/>
        <end position="153"/>
    </location>
</feature>
<proteinExistence type="predicted"/>
<accession>A0A917QU92</accession>
<protein>
    <submittedName>
        <fullName evidence="2">Methyltransferase</fullName>
    </submittedName>
</protein>
<dbReference type="AlphaFoldDB" id="A0A917QU92"/>
<sequence>MSFLADTRAGYNAIAGDYVEMVKGELAPPVDRGLLTAFAEIVRAGGGAVADRADGRSAGRGPVVEVGCGPGRITAHLHGLGVDIFGIDLSPRMVAIARETYPGLWFEEGSMTALDLPDGGLAGLVSWYSLIHIPPEHRPGVLAEFHRVLAPGGHLLLAFQVGDEPVSYTEAFGHQVSLVFHRLSPDGIAGLLRRAGFTVSVQMLREQGEREKTPQACLLARKPA</sequence>
<dbReference type="CDD" id="cd02440">
    <property type="entry name" value="AdoMet_MTases"/>
    <property type="match status" value="1"/>
</dbReference>
<dbReference type="InterPro" id="IPR050508">
    <property type="entry name" value="Methyltransf_Superfamily"/>
</dbReference>
<comment type="caution">
    <text evidence="2">The sequence shown here is derived from an EMBL/GenBank/DDBJ whole genome shotgun (WGS) entry which is preliminary data.</text>
</comment>
<dbReference type="SUPFAM" id="SSF53335">
    <property type="entry name" value="S-adenosyl-L-methionine-dependent methyltransferases"/>
    <property type="match status" value="1"/>
</dbReference>
<dbReference type="Pfam" id="PF13649">
    <property type="entry name" value="Methyltransf_25"/>
    <property type="match status" value="1"/>
</dbReference>
<evidence type="ECO:0000259" key="1">
    <source>
        <dbReference type="Pfam" id="PF13649"/>
    </source>
</evidence>
<organism evidence="2 3">
    <name type="scientific">Sphaerisporangium melleum</name>
    <dbReference type="NCBI Taxonomy" id="321316"/>
    <lineage>
        <taxon>Bacteria</taxon>
        <taxon>Bacillati</taxon>
        <taxon>Actinomycetota</taxon>
        <taxon>Actinomycetes</taxon>
        <taxon>Streptosporangiales</taxon>
        <taxon>Streptosporangiaceae</taxon>
        <taxon>Sphaerisporangium</taxon>
    </lineage>
</organism>
<keyword evidence="2" id="KW-0489">Methyltransferase</keyword>
<keyword evidence="2" id="KW-0808">Transferase</keyword>